<accession>A0A8T2LSF2</accession>
<sequence length="204" mass="23331">MVSTWTHTLRPAKTPAWAEISKFRRNMKIVKSAFLSRENPPSPAPWLLPLRIATPPYPLLSTVWVTGSGQGDSYKVKKAVKLQQNHVQQNAPSLSHSHRLSSRRSRAQRERVYSILFYSILHLSHIPVVTLLFFPKQKTEKKRIFISPEHQALSIQSVSWVWTMVLYMPEVLAAVSRDSGRSRESLESWGSRPKMGDVWGFITA</sequence>
<dbReference type="AlphaFoldDB" id="A0A8T2LSF2"/>
<organism evidence="2 3">
    <name type="scientific">Astyanax mexicanus</name>
    <name type="common">Blind cave fish</name>
    <name type="synonym">Astyanax fasciatus mexicanus</name>
    <dbReference type="NCBI Taxonomy" id="7994"/>
    <lineage>
        <taxon>Eukaryota</taxon>
        <taxon>Metazoa</taxon>
        <taxon>Chordata</taxon>
        <taxon>Craniata</taxon>
        <taxon>Vertebrata</taxon>
        <taxon>Euteleostomi</taxon>
        <taxon>Actinopterygii</taxon>
        <taxon>Neopterygii</taxon>
        <taxon>Teleostei</taxon>
        <taxon>Ostariophysi</taxon>
        <taxon>Characiformes</taxon>
        <taxon>Characoidei</taxon>
        <taxon>Acestrorhamphidae</taxon>
        <taxon>Acestrorhamphinae</taxon>
        <taxon>Astyanax</taxon>
    </lineage>
</organism>
<name>A0A8T2LSF2_ASTMX</name>
<evidence type="ECO:0000313" key="3">
    <source>
        <dbReference type="Proteomes" id="UP000752171"/>
    </source>
</evidence>
<feature type="transmembrane region" description="Helical" evidence="1">
    <location>
        <begin position="112"/>
        <end position="134"/>
    </location>
</feature>
<keyword evidence="1" id="KW-0812">Transmembrane</keyword>
<evidence type="ECO:0000256" key="1">
    <source>
        <dbReference type="SAM" id="Phobius"/>
    </source>
</evidence>
<gene>
    <name evidence="2" type="ORF">AMEX_G13794</name>
</gene>
<comment type="caution">
    <text evidence="2">The sequence shown here is derived from an EMBL/GenBank/DDBJ whole genome shotgun (WGS) entry which is preliminary data.</text>
</comment>
<keyword evidence="1" id="KW-0472">Membrane</keyword>
<evidence type="ECO:0000313" key="2">
    <source>
        <dbReference type="EMBL" id="KAG9272772.1"/>
    </source>
</evidence>
<proteinExistence type="predicted"/>
<reference evidence="2 3" key="1">
    <citation type="submission" date="2021-07" db="EMBL/GenBank/DDBJ databases">
        <authorList>
            <person name="Imarazene B."/>
            <person name="Zahm M."/>
            <person name="Klopp C."/>
            <person name="Cabau C."/>
            <person name="Beille S."/>
            <person name="Jouanno E."/>
            <person name="Castinel A."/>
            <person name="Lluch J."/>
            <person name="Gil L."/>
            <person name="Kuchtly C."/>
            <person name="Lopez Roques C."/>
            <person name="Donnadieu C."/>
            <person name="Parrinello H."/>
            <person name="Journot L."/>
            <person name="Du K."/>
            <person name="Schartl M."/>
            <person name="Retaux S."/>
            <person name="Guiguen Y."/>
        </authorList>
    </citation>
    <scope>NUCLEOTIDE SEQUENCE [LARGE SCALE GENOMIC DNA]</scope>
    <source>
        <strain evidence="2">Pach_M1</strain>
        <tissue evidence="2">Testis</tissue>
    </source>
</reference>
<keyword evidence="1" id="KW-1133">Transmembrane helix</keyword>
<protein>
    <submittedName>
        <fullName evidence="2">Uncharacterized protein</fullName>
    </submittedName>
</protein>
<dbReference type="Proteomes" id="UP000752171">
    <property type="component" value="Unassembled WGS sequence"/>
</dbReference>
<dbReference type="EMBL" id="JAICCE010000010">
    <property type="protein sequence ID" value="KAG9272772.1"/>
    <property type="molecule type" value="Genomic_DNA"/>
</dbReference>